<feature type="compositionally biased region" description="Polar residues" evidence="1">
    <location>
        <begin position="1868"/>
        <end position="1880"/>
    </location>
</feature>
<feature type="region of interest" description="Disordered" evidence="1">
    <location>
        <begin position="2691"/>
        <end position="2767"/>
    </location>
</feature>
<evidence type="ECO:0000256" key="1">
    <source>
        <dbReference type="SAM" id="MobiDB-lite"/>
    </source>
</evidence>
<proteinExistence type="predicted"/>
<feature type="region of interest" description="Disordered" evidence="1">
    <location>
        <begin position="1719"/>
        <end position="1738"/>
    </location>
</feature>
<feature type="region of interest" description="Disordered" evidence="1">
    <location>
        <begin position="3623"/>
        <end position="3735"/>
    </location>
</feature>
<feature type="region of interest" description="Disordered" evidence="1">
    <location>
        <begin position="2093"/>
        <end position="2390"/>
    </location>
</feature>
<feature type="region of interest" description="Disordered" evidence="1">
    <location>
        <begin position="2836"/>
        <end position="2965"/>
    </location>
</feature>
<feature type="region of interest" description="Disordered" evidence="1">
    <location>
        <begin position="900"/>
        <end position="999"/>
    </location>
</feature>
<feature type="region of interest" description="Disordered" evidence="1">
    <location>
        <begin position="3760"/>
        <end position="3801"/>
    </location>
</feature>
<dbReference type="Proteomes" id="UP001438707">
    <property type="component" value="Unassembled WGS sequence"/>
</dbReference>
<feature type="compositionally biased region" description="Basic and acidic residues" evidence="1">
    <location>
        <begin position="1057"/>
        <end position="1072"/>
    </location>
</feature>
<feature type="region of interest" description="Disordered" evidence="1">
    <location>
        <begin position="2612"/>
        <end position="2636"/>
    </location>
</feature>
<feature type="compositionally biased region" description="Low complexity" evidence="1">
    <location>
        <begin position="509"/>
        <end position="518"/>
    </location>
</feature>
<accession>A0AAW1QDS5</accession>
<reference evidence="2 3" key="1">
    <citation type="journal article" date="2024" name="Nat. Commun.">
        <title>Phylogenomics reveals the evolutionary origins of lichenization in chlorophyte algae.</title>
        <authorList>
            <person name="Puginier C."/>
            <person name="Libourel C."/>
            <person name="Otte J."/>
            <person name="Skaloud P."/>
            <person name="Haon M."/>
            <person name="Grisel S."/>
            <person name="Petersen M."/>
            <person name="Berrin J.G."/>
            <person name="Delaux P.M."/>
            <person name="Dal Grande F."/>
            <person name="Keller J."/>
        </authorList>
    </citation>
    <scope>NUCLEOTIDE SEQUENCE [LARGE SCALE GENOMIC DNA]</scope>
    <source>
        <strain evidence="2 3">SAG 2145</strain>
    </source>
</reference>
<feature type="compositionally biased region" description="Low complexity" evidence="1">
    <location>
        <begin position="2884"/>
        <end position="2898"/>
    </location>
</feature>
<feature type="region of interest" description="Disordered" evidence="1">
    <location>
        <begin position="3172"/>
        <end position="3366"/>
    </location>
</feature>
<comment type="caution">
    <text evidence="2">The sequence shown here is derived from an EMBL/GenBank/DDBJ whole genome shotgun (WGS) entry which is preliminary data.</text>
</comment>
<feature type="compositionally biased region" description="Polar residues" evidence="1">
    <location>
        <begin position="3175"/>
        <end position="3186"/>
    </location>
</feature>
<feature type="region of interest" description="Disordered" evidence="1">
    <location>
        <begin position="850"/>
        <end position="888"/>
    </location>
</feature>
<feature type="region of interest" description="Disordered" evidence="1">
    <location>
        <begin position="1774"/>
        <end position="2048"/>
    </location>
</feature>
<feature type="compositionally biased region" description="Basic and acidic residues" evidence="1">
    <location>
        <begin position="3773"/>
        <end position="3793"/>
    </location>
</feature>
<feature type="compositionally biased region" description="Low complexity" evidence="1">
    <location>
        <begin position="3315"/>
        <end position="3330"/>
    </location>
</feature>
<feature type="compositionally biased region" description="Low complexity" evidence="1">
    <location>
        <begin position="1774"/>
        <end position="1794"/>
    </location>
</feature>
<feature type="compositionally biased region" description="Basic residues" evidence="1">
    <location>
        <begin position="1982"/>
        <end position="1996"/>
    </location>
</feature>
<feature type="region of interest" description="Disordered" evidence="1">
    <location>
        <begin position="1217"/>
        <end position="1239"/>
    </location>
</feature>
<organism evidence="2 3">
    <name type="scientific">Apatococcus lobatus</name>
    <dbReference type="NCBI Taxonomy" id="904363"/>
    <lineage>
        <taxon>Eukaryota</taxon>
        <taxon>Viridiplantae</taxon>
        <taxon>Chlorophyta</taxon>
        <taxon>core chlorophytes</taxon>
        <taxon>Trebouxiophyceae</taxon>
        <taxon>Chlorellales</taxon>
        <taxon>Chlorellaceae</taxon>
        <taxon>Apatococcus</taxon>
    </lineage>
</organism>
<feature type="compositionally biased region" description="Low complexity" evidence="1">
    <location>
        <begin position="2915"/>
        <end position="2936"/>
    </location>
</feature>
<sequence>MHESMPSGGSAKDCHAAAVDSLEAIIAEFHGRVPSKCLRDCIRDASAAASRWGGIVHLFKIWAEQLTMQPCHHSRLLLELMFAWLDFGSRDGNPVALIKLFKELLKPWPKCPPTLSQTVGEALAEATSTRQSFGQGIAMAILTQATAEDPETITKERCFTCLVAFLQRLELLQMPQYHRLLKSVVKLLHIILPDDIVDIPWWPEAVCRHFHNASIGCSAEALCLPVPEHEAPVDPAGYYTGLAFDGTDPSYWPVLEYNPHDLNPLNCLPLDETAWPPLPTVSVPGSPVPSQVMTVQQEPDQDCGRLEAGQDFAPVHPPEYPVSVIVLQQQQPGPEAGASSSQEEAASLQHPADVFAGQVSHDCIVPIQRRDSNPLASSQAQSFCAYQAPVIIAKPWDASSIQRSSSGGEIWVDAEDSISTMSTPGCEHDCDFEMRADESRSQSEIHMPATPQSFHNAEEFLAPETARIMSLLQLDNTCLQHSGPSAESIPDNLAATSAASKFPAHQRHQAQSQALASAASMLNQQASQALTNTTPNSARGTFTIAGKVWDQSAAWQQLPKPQSLALPASAASEPPQLLAKLPANQPEAAGKSLGPAALEAYLNAQQLPTNLLVAPASAMSVFTPPAAELPVSMLEAAAKSSAVEPRDQSLAQQRTPKPPSLAAAASASAANVPADESEAIKCLVLPVAKCADQSASRQQAAKPKPLAAPPTAASEPSRPGAKLLEDTTASAAKNSGQSSAKGDSHSAVQLPAKPCLLPTSASAASVTKQKAAHTASTADMADTMYISAAAAMGGYAAFQPLAKHRSSPPTTLAAIDPTEQAAKTLSSAQAVAGIPGAARMTAPGLEYPAARQPTQNPPGLAVSAADRVPKAAEEVQASGPTPSRLTDSWIANLLRNSLTTGAQGATEQRDAADKRPAQVDISKSWITDPSGDREEVKSEGESVSGSSMSGGQSAPPEVPSEVSRATQQKKDQKKKQAKKAKAKDAKAKAAAAAAAKENEAKEMQALELAMAERRLEEAAGVNAKDAASGEAGHDTSKDPALLQSGRRTIRMLQEQNAAKEREAKEQEKRSQPEYEDLEQEFQAAVNFFNPTADPQDHVQQDPFKRMLRSAKRYSSPLIISGWMDKYGAAGQVTGPDNFLVSEEELLTLEWTAGGEEKCTCFHSEQEPGVAGVSCQDSKLPSGLLDQILGFTSPLSQPDSAQCSNTLETEHAHISSRLPMASSGEMESSDSAAEGAAQDAPKTRTFKCKAGQNPECMGVAGALRTKTAAASKQPGHGASISALSRMTCRVHGKDASCSLPSSKTPLKHEAGFDPEVFAVCISLHQLLIGARAYESSVFMTSGLGAWEKSDAAAACTLLTAACTAADVQHRDLLGLHRSTRCYFHHNNGLQGWESDNAYAHVSFVFTRLQYHRVQGSKSQKPRHRHSLQHAVDEAEKALDSYQGSIDLRQALIRLAQDAASAAMHPNLVAGLVSSLGSRAQELEEKLGQLELIPWHFSRNGKLQRSAASMTQLPIASKLLFDNTLEVFLKAWSQNGSSMELQEAFTIAADSFQTEPGRVAAFQAWSSHIQTLPCHQSLLLADLTRAFLDYGHCPRDSPDLRRPFKAILQPLSAPDQAWGQTVGEALAELAPLRICNNEVTAIFHAAAGKKPVREGLRQNCFAAFASYVTRRNLMNNLEVNHSFMMESQSILVKLLPLDASPVRAASFLHEAGLEPLAEALALPPPCPQQPRDRDGYFTGLLDDGTDPDWWPVLEFNPSALDRHKCPALDDHAWPALSSSAQSPAQSRAQPAESPSQGAAGFDTQPPRSEDAPLNQGDALDASRDDDSRSISCSWSQSPPLLNGKGAAESSGWPPPHELGAHRPTALDEGQPSSMQYAASSNAAHEPDLSAKSPRHSTSQGPSTCTTSGKFQDAVPASGQVLNSLSHSQRSPSSHSQPAGSVLSSAAPNSIAPQSQDLNPQSQPEPLTSDDATSSEAAAMNSKPPSRHQSRSTRRHAARLKNQQAGSAGQEPFNPQPETMSVDGTALPAVLHSGPGTDAVPAAAPADSQPSSCQGLQVQAVVLAGSQPSAHFQNEASSASDAAMRVTAEVVGEAATGADAPAMQAVVTGTSANDAEHVRRIPPQLASEPDSSSAPHSDAGQEGHIQPGDHGPSRGRREKRRSKAAQASAPHAAVGGRTDSAAHEPAIAASSAPASRSRSHSQPQAAEQPADSIDHMQQGSILSPEDDVESEAALEASPLLSVSPANADTKSSMDELDCGEAKAGPKPAPHEPSSSSSVNADLQGAVGGNDPNEAGAGSKSVPSEPASSGNASKKKKKKKKEPVQDDDQLLAEAMALAQKESRALSEKQAAGSSRPHVKSQDGAKLKQNSDAPFHPSTGKQQGNGVKPGKKLSAVERLQLIKERQAKEEHDCKHAKVLVKNQQQMLLQNQLEAQQQKEQQQQRQWQQGSQEDASGMMAKFLSLTNPGLMTGDPFMFADREKMKAEGQSAMEQHYASWKSASDLLRKGKSLSKELPSKANGALAPKKEYASRSTSTASSSAHSPESQAELQQHILEQYLSYCQNTADFKPSMLRQQLTIARMLEMELPYDQLLSMCGDVQPRWLSETAHSNIQKQLRTPQNQVTALQSRGRLSQQGDEPPTRQKLISKYCIRGDCNLSNENLSDKLGQGLFNGLSVSKDREGMDLADQDLMQPLLGKRQQPQDSSSRSSDAALWSEPWSQGAASVKKAPPFGQKPGTAGPLQDLPDDFFGPALPRKPGFGHPDKPSAAMSSVSSVQSKFGSMGMLDDWDSLLGGDVALRLTPKVKTAMQAKMQHCAKARTELAASDRPRSSHTHLGVLASSAEAAPSAGPSVFSKQDAPEAQAAKSSQQAGPAGNKDRAGLGQAKQPISKSQALSSRSSSKSSPEQQPARKLTSRRAHVLSARSSSSSSSSSDDSLGSLLDSLDRSSEGQPTESSATLTQKAGQDKSAARITTSVFSEALRRKMSAASMSSKSKNVSSGCTGQAVASQLTSAGMQPHDAPFQQPTAHAGDAAMPAVDGAAFKSIQASLSHPAFTSQQARTVAKASAEQQVYGNLLANVTGSLSGALGKAESLAPKPLATDRRHGHNGGASKLADKSQRSPSNLKPDEPDLAVLQQIMDRMLGRVTTKAAGPQAQCKIAASTARTAAAFLEELQPDAASSGLKSTFKKSPSSKGDGASMRKSAAAFGKPMPGAKSKGLGPTSSVPGLNAASAPQMCLSGPTSASEIESAAERKPAPASPGYNEAASTSQLSPAVGASLKAPAQMPLSGPSGLSAGSLSPATDTASQALSPEGVPMDPVPPSAKSSAASTSADDTSSPQLLQQNGSPLSSAAPSDQAGSPAADKGTPPALPEAENLLGIGQSASEMAQLLSKTLKAEQLLREPSLLPSMSAKGLSPSAEGLNAMGAARSDQQVLALQQQKQALDEYILLEKLIVLHKVQDAIAAKAAGDLEPGKQLPDSASRLPSLAAPAALKNHRSQHSCTSSLLRTQAAGKDVLAGANQHLLASLSKLTIDSILRSMGDLEEASGSSSSATSSNQVTLAADSGGLLNYESLPAESKSLAVPVDHNQQGAASLQGSETNRVTAHSSCNMHATGRTADLKEHAAAHLSAATLPVSSHRPSTGSETTAADGVMPGDPASSNSVSRRPSDASLPQRFKSQVPLMPAHSKPAVRMRENQRLSSVPRSQAPLAPPGTMSSGPAADVAGSAVAPETQGPLSREDAQAGVAPRLLSQWGGNRSTASGAYLSRALVESSTDSDDEPSEHGIRTQEPRPVARSEKQKPDLVSGQPISIGKLAEMLAEASPGDTL</sequence>
<feature type="region of interest" description="Disordered" evidence="1">
    <location>
        <begin position="2508"/>
        <end position="2544"/>
    </location>
</feature>
<feature type="region of interest" description="Disordered" evidence="1">
    <location>
        <begin position="3005"/>
        <end position="3027"/>
    </location>
</feature>
<feature type="compositionally biased region" description="Polar residues" evidence="1">
    <location>
        <begin position="2612"/>
        <end position="2631"/>
    </location>
</feature>
<feature type="compositionally biased region" description="Low complexity" evidence="1">
    <location>
        <begin position="2180"/>
        <end position="2203"/>
    </location>
</feature>
<feature type="region of interest" description="Disordered" evidence="1">
    <location>
        <begin position="696"/>
        <end position="747"/>
    </location>
</feature>
<feature type="region of interest" description="Disordered" evidence="1">
    <location>
        <begin position="330"/>
        <end position="349"/>
    </location>
</feature>
<feature type="compositionally biased region" description="Low complexity" evidence="1">
    <location>
        <begin position="1921"/>
        <end position="1935"/>
    </location>
</feature>
<feature type="compositionally biased region" description="Basic residues" evidence="1">
    <location>
        <begin position="2150"/>
        <end position="2160"/>
    </location>
</feature>
<feature type="compositionally biased region" description="Polar residues" evidence="1">
    <location>
        <begin position="2943"/>
        <end position="2957"/>
    </location>
</feature>
<feature type="compositionally biased region" description="Low complexity" evidence="1">
    <location>
        <begin position="2526"/>
        <end position="2543"/>
    </location>
</feature>
<feature type="compositionally biased region" description="Polar residues" evidence="1">
    <location>
        <begin position="3626"/>
        <end position="3639"/>
    </location>
</feature>
<feature type="compositionally biased region" description="Low complexity" evidence="1">
    <location>
        <begin position="700"/>
        <end position="713"/>
    </location>
</feature>
<feature type="compositionally biased region" description="Basic and acidic residues" evidence="1">
    <location>
        <begin position="930"/>
        <end position="940"/>
    </location>
</feature>
<feature type="compositionally biased region" description="Polar residues" evidence="1">
    <location>
        <begin position="1939"/>
        <end position="1963"/>
    </location>
</feature>
<feature type="region of interest" description="Disordered" evidence="1">
    <location>
        <begin position="1018"/>
        <end position="1075"/>
    </location>
</feature>
<evidence type="ECO:0000313" key="2">
    <source>
        <dbReference type="EMBL" id="KAK9819505.1"/>
    </source>
</evidence>
<feature type="compositionally biased region" description="Basic and acidic residues" evidence="1">
    <location>
        <begin position="907"/>
        <end position="917"/>
    </location>
</feature>
<feature type="compositionally biased region" description="Low complexity" evidence="1">
    <location>
        <begin position="3279"/>
        <end position="3294"/>
    </location>
</feature>
<name>A0AAW1QDS5_9CHLO</name>
<keyword evidence="3" id="KW-1185">Reference proteome</keyword>
<feature type="compositionally biased region" description="Low complexity" evidence="1">
    <location>
        <begin position="1966"/>
        <end position="1976"/>
    </location>
</feature>
<gene>
    <name evidence="2" type="ORF">WJX74_000911</name>
</gene>
<feature type="compositionally biased region" description="Low complexity" evidence="1">
    <location>
        <begin position="941"/>
        <end position="953"/>
    </location>
</feature>
<feature type="region of interest" description="Disordered" evidence="1">
    <location>
        <begin position="3091"/>
        <end position="3123"/>
    </location>
</feature>
<feature type="compositionally biased region" description="Low complexity" evidence="1">
    <location>
        <begin position="2693"/>
        <end position="2705"/>
    </location>
</feature>
<feature type="compositionally biased region" description="Low complexity" evidence="1">
    <location>
        <begin position="335"/>
        <end position="347"/>
    </location>
</feature>
<feature type="compositionally biased region" description="Low complexity" evidence="1">
    <location>
        <begin position="2426"/>
        <end position="2447"/>
    </location>
</feature>
<feature type="compositionally biased region" description="Low complexity" evidence="1">
    <location>
        <begin position="2836"/>
        <end position="2846"/>
    </location>
</feature>
<evidence type="ECO:0000313" key="3">
    <source>
        <dbReference type="Proteomes" id="UP001438707"/>
    </source>
</evidence>
<feature type="compositionally biased region" description="Low complexity" evidence="1">
    <location>
        <begin position="2161"/>
        <end position="2170"/>
    </location>
</feature>
<feature type="region of interest" description="Disordered" evidence="1">
    <location>
        <begin position="499"/>
        <end position="518"/>
    </location>
</feature>
<feature type="compositionally biased region" description="Low complexity" evidence="1">
    <location>
        <begin position="2036"/>
        <end position="2048"/>
    </location>
</feature>
<feature type="compositionally biased region" description="Polar residues" evidence="1">
    <location>
        <begin position="727"/>
        <end position="741"/>
    </location>
</feature>
<feature type="region of interest" description="Disordered" evidence="1">
    <location>
        <begin position="643"/>
        <end position="666"/>
    </location>
</feature>
<feature type="compositionally biased region" description="Polar residues" evidence="1">
    <location>
        <begin position="1893"/>
        <end position="1907"/>
    </location>
</feature>
<feature type="compositionally biased region" description="Polar residues" evidence="1">
    <location>
        <begin position="3331"/>
        <end position="3350"/>
    </location>
</feature>
<feature type="region of interest" description="Disordered" evidence="1">
    <location>
        <begin position="2426"/>
        <end position="2448"/>
    </location>
</feature>
<protein>
    <submittedName>
        <fullName evidence="2">Uncharacterized protein</fullName>
    </submittedName>
</protein>
<dbReference type="EMBL" id="JALJOS010000046">
    <property type="protein sequence ID" value="KAK9819505.1"/>
    <property type="molecule type" value="Genomic_DNA"/>
</dbReference>
<feature type="compositionally biased region" description="Basic residues" evidence="1">
    <location>
        <begin position="971"/>
        <end position="981"/>
    </location>
</feature>